<dbReference type="EMBL" id="JAJADQ010000004">
    <property type="protein sequence ID" value="MCB2377678.1"/>
    <property type="molecule type" value="Genomic_DNA"/>
</dbReference>
<comment type="caution">
    <text evidence="2">The sequence shown here is derived from an EMBL/GenBank/DDBJ whole genome shotgun (WGS) entry which is preliminary data.</text>
</comment>
<keyword evidence="1" id="KW-0812">Transmembrane</keyword>
<feature type="transmembrane region" description="Helical" evidence="1">
    <location>
        <begin position="12"/>
        <end position="32"/>
    </location>
</feature>
<feature type="transmembrane region" description="Helical" evidence="1">
    <location>
        <begin position="101"/>
        <end position="119"/>
    </location>
</feature>
<feature type="transmembrane region" description="Helical" evidence="1">
    <location>
        <begin position="161"/>
        <end position="182"/>
    </location>
</feature>
<evidence type="ECO:0000313" key="2">
    <source>
        <dbReference type="EMBL" id="MCB2377678.1"/>
    </source>
</evidence>
<dbReference type="RefSeq" id="WP_226184863.1">
    <property type="nucleotide sequence ID" value="NZ_JAJADQ010000004.1"/>
</dbReference>
<sequence>MPTLDSTVLVSIAKQLNLLAVFAFIVPVLVCIRRWPLLSPSSRKLILTALLITLALNLLSETGRRLWNTNIVFLYCITWTETLFLGWAYYQAFHMPRARQLLLGAGAVFILVAVAELVLNEFSGEQTYTRLTQSMLLVGAALAYFEQILHELRNIRLERDPMFLVSVGVTLYYSGTLMVFVLEDSMQKQHQNSQIWMMYIIQAVLSIIFTVLVAWALHHAARRTEEQFNRSF</sequence>
<name>A0ABS8AB98_9BACT</name>
<gene>
    <name evidence="2" type="ORF">LGH70_08805</name>
</gene>
<feature type="transmembrane region" description="Helical" evidence="1">
    <location>
        <begin position="194"/>
        <end position="217"/>
    </location>
</feature>
<keyword evidence="1" id="KW-1133">Transmembrane helix</keyword>
<protein>
    <submittedName>
        <fullName evidence="2">Uncharacterized protein</fullName>
    </submittedName>
</protein>
<dbReference type="Proteomes" id="UP001165297">
    <property type="component" value="Unassembled WGS sequence"/>
</dbReference>
<keyword evidence="3" id="KW-1185">Reference proteome</keyword>
<evidence type="ECO:0000256" key="1">
    <source>
        <dbReference type="SAM" id="Phobius"/>
    </source>
</evidence>
<organism evidence="2 3">
    <name type="scientific">Hymenobacter nitidus</name>
    <dbReference type="NCBI Taxonomy" id="2880929"/>
    <lineage>
        <taxon>Bacteria</taxon>
        <taxon>Pseudomonadati</taxon>
        <taxon>Bacteroidota</taxon>
        <taxon>Cytophagia</taxon>
        <taxon>Cytophagales</taxon>
        <taxon>Hymenobacteraceae</taxon>
        <taxon>Hymenobacter</taxon>
    </lineage>
</organism>
<proteinExistence type="predicted"/>
<accession>A0ABS8AB98</accession>
<reference evidence="2" key="1">
    <citation type="submission" date="2021-10" db="EMBL/GenBank/DDBJ databases">
        <authorList>
            <person name="Dean J.D."/>
            <person name="Kim M.K."/>
            <person name="Newey C.N."/>
            <person name="Stoker T.S."/>
            <person name="Thompson D.W."/>
            <person name="Grose J.H."/>
        </authorList>
    </citation>
    <scope>NUCLEOTIDE SEQUENCE</scope>
    <source>
        <strain evidence="2">BT635</strain>
    </source>
</reference>
<keyword evidence="1" id="KW-0472">Membrane</keyword>
<feature type="transmembrane region" description="Helical" evidence="1">
    <location>
        <begin position="72"/>
        <end position="89"/>
    </location>
</feature>
<evidence type="ECO:0000313" key="3">
    <source>
        <dbReference type="Proteomes" id="UP001165297"/>
    </source>
</evidence>